<name>A0A7S4WHE9_9STRA</name>
<dbReference type="InterPro" id="IPR017359">
    <property type="entry name" value="Phi-like"/>
</dbReference>
<protein>
    <recommendedName>
        <fullName evidence="1">RWD domain-containing protein</fullName>
    </recommendedName>
</protein>
<sequence length="285" mass="31612">MERTINEIDALQAIYGNEDSEEDETSSVCILSASELGAARSKIDGDDEMHNFTIPHLELQVKTSIDDGTIVNLKFSLPPGYPQEKAAVVSPSIDGIQRRALKDELSAQLNEKAKSMVGFEAMMELVEELKELAPSYLQRAKKTSKPKAGKKETKKEVEMLLYAVVEFHHMLIGSSHKKEAAALNAADGVVKGFIYMGGPSCAVVESTKEDLLSWLSDCKRAGKEGVCTYWRVKEEKDKNVLFNNNKLKVMPYASGKDTKMDAKSYKQALSQLDIPFPLPECPYLQ</sequence>
<dbReference type="SMART" id="SM00591">
    <property type="entry name" value="RWD"/>
    <property type="match status" value="1"/>
</dbReference>
<evidence type="ECO:0000259" key="1">
    <source>
        <dbReference type="PROSITE" id="PS50908"/>
    </source>
</evidence>
<dbReference type="AlphaFoldDB" id="A0A7S4WHE9"/>
<organism evidence="2">
    <name type="scientific">Ditylum brightwellii</name>
    <dbReference type="NCBI Taxonomy" id="49249"/>
    <lineage>
        <taxon>Eukaryota</taxon>
        <taxon>Sar</taxon>
        <taxon>Stramenopiles</taxon>
        <taxon>Ochrophyta</taxon>
        <taxon>Bacillariophyta</taxon>
        <taxon>Mediophyceae</taxon>
        <taxon>Lithodesmiophycidae</taxon>
        <taxon>Lithodesmiales</taxon>
        <taxon>Lithodesmiaceae</taxon>
        <taxon>Ditylum</taxon>
    </lineage>
</organism>
<dbReference type="PANTHER" id="PTHR15955">
    <property type="entry name" value="RWD DOMAIN CONTAINING PROTEIN 2"/>
    <property type="match status" value="1"/>
</dbReference>
<reference evidence="2" key="1">
    <citation type="submission" date="2021-01" db="EMBL/GenBank/DDBJ databases">
        <authorList>
            <person name="Corre E."/>
            <person name="Pelletier E."/>
            <person name="Niang G."/>
            <person name="Scheremetjew M."/>
            <person name="Finn R."/>
            <person name="Kale V."/>
            <person name="Holt S."/>
            <person name="Cochrane G."/>
            <person name="Meng A."/>
            <person name="Brown T."/>
            <person name="Cohen L."/>
        </authorList>
    </citation>
    <scope>NUCLEOTIDE SEQUENCE</scope>
    <source>
        <strain evidence="2">GSO104</strain>
    </source>
</reference>
<dbReference type="InterPro" id="IPR006575">
    <property type="entry name" value="RWD_dom"/>
</dbReference>
<dbReference type="PANTHER" id="PTHR15955:SF8">
    <property type="entry name" value="RWD DOMAIN-CONTAINING PROTEIN 2B-RELATED"/>
    <property type="match status" value="1"/>
</dbReference>
<gene>
    <name evidence="2" type="ORF">DBRI00130_LOCUS40359</name>
</gene>
<dbReference type="SUPFAM" id="SSF54495">
    <property type="entry name" value="UBC-like"/>
    <property type="match status" value="1"/>
</dbReference>
<proteinExistence type="predicted"/>
<dbReference type="EMBL" id="HBNS01055888">
    <property type="protein sequence ID" value="CAE4659015.1"/>
    <property type="molecule type" value="Transcribed_RNA"/>
</dbReference>
<dbReference type="InterPro" id="IPR016135">
    <property type="entry name" value="UBQ-conjugating_enzyme/RWD"/>
</dbReference>
<accession>A0A7S4WHE9</accession>
<feature type="domain" description="RWD" evidence="1">
    <location>
        <begin position="6"/>
        <end position="136"/>
    </location>
</feature>
<dbReference type="Gene3D" id="3.10.110.10">
    <property type="entry name" value="Ubiquitin Conjugating Enzyme"/>
    <property type="match status" value="1"/>
</dbReference>
<dbReference type="Pfam" id="PF05773">
    <property type="entry name" value="RWD"/>
    <property type="match status" value="1"/>
</dbReference>
<evidence type="ECO:0000313" key="2">
    <source>
        <dbReference type="EMBL" id="CAE4659015.1"/>
    </source>
</evidence>
<dbReference type="PROSITE" id="PS50908">
    <property type="entry name" value="RWD"/>
    <property type="match status" value="1"/>
</dbReference>